<dbReference type="RefSeq" id="WP_345487823.1">
    <property type="nucleotide sequence ID" value="NZ_BAABHY010000001.1"/>
</dbReference>
<evidence type="ECO:0000256" key="3">
    <source>
        <dbReference type="ARBA" id="ARBA00022597"/>
    </source>
</evidence>
<keyword evidence="3" id="KW-0762">Sugar transport</keyword>
<feature type="chain" id="PRO_5045865135" evidence="8">
    <location>
        <begin position="19"/>
        <end position="106"/>
    </location>
</feature>
<keyword evidence="4" id="KW-0808">Transferase</keyword>
<keyword evidence="2" id="KW-0597">Phosphoprotein</keyword>
<evidence type="ECO:0000256" key="7">
    <source>
        <dbReference type="PROSITE-ProRule" id="PRU00423"/>
    </source>
</evidence>
<dbReference type="Gene3D" id="3.40.50.2300">
    <property type="match status" value="1"/>
</dbReference>
<evidence type="ECO:0000256" key="2">
    <source>
        <dbReference type="ARBA" id="ARBA00022553"/>
    </source>
</evidence>
<evidence type="ECO:0000256" key="1">
    <source>
        <dbReference type="ARBA" id="ARBA00022448"/>
    </source>
</evidence>
<evidence type="ECO:0000259" key="9">
    <source>
        <dbReference type="PROSITE" id="PS51100"/>
    </source>
</evidence>
<dbReference type="NCBIfam" id="NF007155">
    <property type="entry name" value="PRK09590.1"/>
    <property type="match status" value="1"/>
</dbReference>
<keyword evidence="11" id="KW-1185">Reference proteome</keyword>
<evidence type="ECO:0000256" key="6">
    <source>
        <dbReference type="ARBA" id="ARBA00022777"/>
    </source>
</evidence>
<dbReference type="InterPro" id="IPR051819">
    <property type="entry name" value="PTS_sugar-specific_EIIB"/>
</dbReference>
<evidence type="ECO:0000313" key="10">
    <source>
        <dbReference type="EMBL" id="GAA5104435.1"/>
    </source>
</evidence>
<keyword evidence="6" id="KW-0418">Kinase</keyword>
<dbReference type="InterPro" id="IPR003501">
    <property type="entry name" value="PTS_EIIB_2/3"/>
</dbReference>
<keyword evidence="8" id="KW-0732">Signal</keyword>
<evidence type="ECO:0000256" key="4">
    <source>
        <dbReference type="ARBA" id="ARBA00022679"/>
    </source>
</evidence>
<reference evidence="11" key="1">
    <citation type="journal article" date="2019" name="Int. J. Syst. Evol. Microbiol.">
        <title>The Global Catalogue of Microorganisms (GCM) 10K type strain sequencing project: providing services to taxonomists for standard genome sequencing and annotation.</title>
        <authorList>
            <consortium name="The Broad Institute Genomics Platform"/>
            <consortium name="The Broad Institute Genome Sequencing Center for Infectious Disease"/>
            <person name="Wu L."/>
            <person name="Ma J."/>
        </authorList>
    </citation>
    <scope>NUCLEOTIDE SEQUENCE [LARGE SCALE GENOMIC DNA]</scope>
    <source>
        <strain evidence="11">JCM 18050</strain>
    </source>
</reference>
<keyword evidence="5" id="KW-0598">Phosphotransferase system</keyword>
<comment type="caution">
    <text evidence="10">The sequence shown here is derived from an EMBL/GenBank/DDBJ whole genome shotgun (WGS) entry which is preliminary data.</text>
</comment>
<protein>
    <submittedName>
        <fullName evidence="10">PTS cellobiose transporter subunit IIB</fullName>
    </submittedName>
</protein>
<dbReference type="EMBL" id="BAABHY010000001">
    <property type="protein sequence ID" value="GAA5104435.1"/>
    <property type="molecule type" value="Genomic_DNA"/>
</dbReference>
<feature type="modified residue" description="Phosphocysteine; by EIIA" evidence="7">
    <location>
        <position position="8"/>
    </location>
</feature>
<dbReference type="InterPro" id="IPR036095">
    <property type="entry name" value="PTS_EIIB-like_sf"/>
</dbReference>
<organism evidence="10 11">
    <name type="scientific">Orbus sasakiae</name>
    <dbReference type="NCBI Taxonomy" id="1078475"/>
    <lineage>
        <taxon>Bacteria</taxon>
        <taxon>Pseudomonadati</taxon>
        <taxon>Pseudomonadota</taxon>
        <taxon>Gammaproteobacteria</taxon>
        <taxon>Orbales</taxon>
        <taxon>Orbaceae</taxon>
        <taxon>Orbus</taxon>
    </lineage>
</organism>
<evidence type="ECO:0000256" key="5">
    <source>
        <dbReference type="ARBA" id="ARBA00022683"/>
    </source>
</evidence>
<feature type="domain" description="PTS EIIB type-3" evidence="9">
    <location>
        <begin position="1"/>
        <end position="106"/>
    </location>
</feature>
<dbReference type="PANTHER" id="PTHR34581">
    <property type="entry name" value="PTS SYSTEM N,N'-DIACETYLCHITOBIOSE-SPECIFIC EIIB COMPONENT"/>
    <property type="match status" value="1"/>
</dbReference>
<dbReference type="PROSITE" id="PS51100">
    <property type="entry name" value="PTS_EIIB_TYPE_3"/>
    <property type="match status" value="1"/>
</dbReference>
<sequence length="106" mass="11362">MKKALIICAAGMSSSLMAKKVTDYFASKGQEISVDAVSATEGNNMIKNSDFSLFLISPQTMMMLDKFKKLGDEAGKPVVSIPFPAYIPIQSGIEQLAALIENNIAS</sequence>
<gene>
    <name evidence="10" type="ORF">GCM10023211_02080</name>
</gene>
<dbReference type="PANTHER" id="PTHR34581:SF2">
    <property type="entry name" value="PTS SYSTEM N,N'-DIACETYLCHITOBIOSE-SPECIFIC EIIB COMPONENT"/>
    <property type="match status" value="1"/>
</dbReference>
<feature type="signal peptide" evidence="8">
    <location>
        <begin position="1"/>
        <end position="18"/>
    </location>
</feature>
<name>A0ABP9N4N6_9GAMM</name>
<evidence type="ECO:0000256" key="8">
    <source>
        <dbReference type="SAM" id="SignalP"/>
    </source>
</evidence>
<dbReference type="Pfam" id="PF02302">
    <property type="entry name" value="PTS_IIB"/>
    <property type="match status" value="1"/>
</dbReference>
<dbReference type="InterPro" id="IPR013012">
    <property type="entry name" value="PTS_EIIB_3"/>
</dbReference>
<evidence type="ECO:0000313" key="11">
    <source>
        <dbReference type="Proteomes" id="UP001500171"/>
    </source>
</evidence>
<proteinExistence type="predicted"/>
<dbReference type="Proteomes" id="UP001500171">
    <property type="component" value="Unassembled WGS sequence"/>
</dbReference>
<dbReference type="SUPFAM" id="SSF52794">
    <property type="entry name" value="PTS system IIB component-like"/>
    <property type="match status" value="1"/>
</dbReference>
<keyword evidence="1" id="KW-0813">Transport</keyword>
<accession>A0ABP9N4N6</accession>